<evidence type="ECO:0000256" key="3">
    <source>
        <dbReference type="ARBA" id="ARBA00023163"/>
    </source>
</evidence>
<keyword evidence="6" id="KW-1185">Reference proteome</keyword>
<sequence length="179" mass="19441">MDIKLLVKISARAWSLDILAQMYRGVPGRQAALLSATQAGRTAFSKSLAHLVELGLVERNPGHGHPLRPEYRLTDTGKIAAAMADRVLQVPVPAPQVGLLRRAWTLPVLAVSGRPKFFSEIKVSLPAITDRALSQSLKSLQGLEWLRRDVLPEVHPPRAIYQAVSTGADISAALEVGQM</sequence>
<dbReference type="InterPro" id="IPR002577">
    <property type="entry name" value="HTH_HxlR"/>
</dbReference>
<dbReference type="Proteomes" id="UP001556098">
    <property type="component" value="Unassembled WGS sequence"/>
</dbReference>
<dbReference type="PANTHER" id="PTHR33204:SF37">
    <property type="entry name" value="HTH-TYPE TRANSCRIPTIONAL REGULATOR YODB"/>
    <property type="match status" value="1"/>
</dbReference>
<dbReference type="PROSITE" id="PS51118">
    <property type="entry name" value="HTH_HXLR"/>
    <property type="match status" value="1"/>
</dbReference>
<protein>
    <submittedName>
        <fullName evidence="5">Winged helix-turn-helix transcriptional regulator</fullName>
    </submittedName>
</protein>
<dbReference type="PANTHER" id="PTHR33204">
    <property type="entry name" value="TRANSCRIPTIONAL REGULATOR, MARR FAMILY"/>
    <property type="match status" value="1"/>
</dbReference>
<comment type="caution">
    <text evidence="5">The sequence shown here is derived from an EMBL/GenBank/DDBJ whole genome shotgun (WGS) entry which is preliminary data.</text>
</comment>
<organism evidence="5 6">
    <name type="scientific">Sulfitobacter sediminis</name>
    <dbReference type="NCBI Taxonomy" id="3234186"/>
    <lineage>
        <taxon>Bacteria</taxon>
        <taxon>Pseudomonadati</taxon>
        <taxon>Pseudomonadota</taxon>
        <taxon>Alphaproteobacteria</taxon>
        <taxon>Rhodobacterales</taxon>
        <taxon>Roseobacteraceae</taxon>
        <taxon>Sulfitobacter</taxon>
    </lineage>
</organism>
<feature type="domain" description="HTH hxlR-type" evidence="4">
    <location>
        <begin position="90"/>
        <end position="179"/>
    </location>
</feature>
<dbReference type="Gene3D" id="1.10.10.10">
    <property type="entry name" value="Winged helix-like DNA-binding domain superfamily/Winged helix DNA-binding domain"/>
    <property type="match status" value="2"/>
</dbReference>
<dbReference type="SUPFAM" id="SSF46785">
    <property type="entry name" value="Winged helix' DNA-binding domain"/>
    <property type="match status" value="2"/>
</dbReference>
<dbReference type="RefSeq" id="WP_367876102.1">
    <property type="nucleotide sequence ID" value="NZ_JBFNXX010000001.1"/>
</dbReference>
<reference evidence="5 6" key="1">
    <citation type="submission" date="2024-07" db="EMBL/GenBank/DDBJ databases">
        <title>Marimonas sp.nov., isolated from tidal-flat sediment.</title>
        <authorList>
            <person name="Jayan J.N."/>
            <person name="Lee S.S."/>
        </authorList>
    </citation>
    <scope>NUCLEOTIDE SEQUENCE [LARGE SCALE GENOMIC DNA]</scope>
    <source>
        <strain evidence="5 6">MJW-29</strain>
    </source>
</reference>
<evidence type="ECO:0000313" key="6">
    <source>
        <dbReference type="Proteomes" id="UP001556098"/>
    </source>
</evidence>
<evidence type="ECO:0000259" key="4">
    <source>
        <dbReference type="PROSITE" id="PS51118"/>
    </source>
</evidence>
<gene>
    <name evidence="5" type="ORF">AB2B41_02225</name>
</gene>
<dbReference type="EMBL" id="JBFNXX010000001">
    <property type="protein sequence ID" value="MEW9918405.1"/>
    <property type="molecule type" value="Genomic_DNA"/>
</dbReference>
<dbReference type="Pfam" id="PF01638">
    <property type="entry name" value="HxlR"/>
    <property type="match status" value="2"/>
</dbReference>
<keyword evidence="2" id="KW-0238">DNA-binding</keyword>
<name>A0ABV3RHG4_9RHOB</name>
<evidence type="ECO:0000256" key="2">
    <source>
        <dbReference type="ARBA" id="ARBA00023125"/>
    </source>
</evidence>
<evidence type="ECO:0000313" key="5">
    <source>
        <dbReference type="EMBL" id="MEW9918405.1"/>
    </source>
</evidence>
<keyword evidence="1" id="KW-0805">Transcription regulation</keyword>
<keyword evidence="3" id="KW-0804">Transcription</keyword>
<proteinExistence type="predicted"/>
<dbReference type="InterPro" id="IPR036390">
    <property type="entry name" value="WH_DNA-bd_sf"/>
</dbReference>
<accession>A0ABV3RHG4</accession>
<evidence type="ECO:0000256" key="1">
    <source>
        <dbReference type="ARBA" id="ARBA00023015"/>
    </source>
</evidence>
<dbReference type="InterPro" id="IPR036388">
    <property type="entry name" value="WH-like_DNA-bd_sf"/>
</dbReference>